<sequence>MSQVPSDFRVTEDYTRVNSLSVPIAGVIPDMRTVAARVAGCIVLRTFRQLLWCGKLLGEYVRLLCAANWLSESVIEYACVTAPLYDKLNVLLKSAGRNKRIASGIAVLWSESEMEVYDTFLNSLARSAQLQHPSS</sequence>
<name>A0A976FRH1_BRELC</name>
<dbReference type="AlphaFoldDB" id="A0A976FRH1"/>
<dbReference type="GeneID" id="94345537"/>
<reference evidence="1 2" key="1">
    <citation type="journal article" date="2021" name="Genome Biol.">
        <title>AFLAP: assembly-free linkage analysis pipeline using k-mers from genome sequencing data.</title>
        <authorList>
            <person name="Fletcher K."/>
            <person name="Zhang L."/>
            <person name="Gil J."/>
            <person name="Han R."/>
            <person name="Cavanaugh K."/>
            <person name="Michelmore R."/>
        </authorList>
    </citation>
    <scope>NUCLEOTIDE SEQUENCE [LARGE SCALE GENOMIC DNA]</scope>
    <source>
        <strain evidence="1 2">SF5</strain>
    </source>
</reference>
<dbReference type="EMBL" id="SHOA02000015">
    <property type="protein sequence ID" value="TDH71637.1"/>
    <property type="molecule type" value="Genomic_DNA"/>
</dbReference>
<protein>
    <submittedName>
        <fullName evidence="1">Uncharacterized protein</fullName>
    </submittedName>
</protein>
<organism evidence="1 2">
    <name type="scientific">Bremia lactucae</name>
    <name type="common">Lettuce downy mildew</name>
    <dbReference type="NCBI Taxonomy" id="4779"/>
    <lineage>
        <taxon>Eukaryota</taxon>
        <taxon>Sar</taxon>
        <taxon>Stramenopiles</taxon>
        <taxon>Oomycota</taxon>
        <taxon>Peronosporomycetes</taxon>
        <taxon>Peronosporales</taxon>
        <taxon>Peronosporaceae</taxon>
        <taxon>Bremia</taxon>
    </lineage>
</organism>
<dbReference type="KEGG" id="blac:94345537"/>
<gene>
    <name evidence="1" type="ORF">CCR75_001765</name>
</gene>
<dbReference type="Proteomes" id="UP000294530">
    <property type="component" value="Unassembled WGS sequence"/>
</dbReference>
<keyword evidence="2" id="KW-1185">Reference proteome</keyword>
<accession>A0A976FRH1</accession>
<dbReference type="RefSeq" id="XP_067821136.1">
    <property type="nucleotide sequence ID" value="XM_067959866.1"/>
</dbReference>
<proteinExistence type="predicted"/>
<comment type="caution">
    <text evidence="1">The sequence shown here is derived from an EMBL/GenBank/DDBJ whole genome shotgun (WGS) entry which is preliminary data.</text>
</comment>
<evidence type="ECO:0000313" key="2">
    <source>
        <dbReference type="Proteomes" id="UP000294530"/>
    </source>
</evidence>
<evidence type="ECO:0000313" key="1">
    <source>
        <dbReference type="EMBL" id="TDH71637.1"/>
    </source>
</evidence>
<dbReference type="OrthoDB" id="126469at2759"/>